<dbReference type="EC" id="3.1.7.2" evidence="5"/>
<dbReference type="InterPro" id="IPR012675">
    <property type="entry name" value="Beta-grasp_dom_sf"/>
</dbReference>
<dbReference type="InterPro" id="IPR007685">
    <property type="entry name" value="RelA_SpoT"/>
</dbReference>
<organism evidence="5">
    <name type="scientific">hydrothermal vent metagenome</name>
    <dbReference type="NCBI Taxonomy" id="652676"/>
    <lineage>
        <taxon>unclassified sequences</taxon>
        <taxon>metagenomes</taxon>
        <taxon>ecological metagenomes</taxon>
    </lineage>
</organism>
<dbReference type="FunFam" id="1.10.3210.10:FF:000001">
    <property type="entry name" value="GTP pyrophosphokinase RelA"/>
    <property type="match status" value="1"/>
</dbReference>
<feature type="domain" description="HD" evidence="3">
    <location>
        <begin position="45"/>
        <end position="144"/>
    </location>
</feature>
<reference evidence="5" key="1">
    <citation type="submission" date="2018-06" db="EMBL/GenBank/DDBJ databases">
        <authorList>
            <person name="Zhirakovskaya E."/>
        </authorList>
    </citation>
    <scope>NUCLEOTIDE SEQUENCE</scope>
</reference>
<dbReference type="GO" id="GO:0015969">
    <property type="term" value="P:guanosine tetraphosphate metabolic process"/>
    <property type="evidence" value="ECO:0007669"/>
    <property type="project" value="InterPro"/>
</dbReference>
<evidence type="ECO:0000259" key="3">
    <source>
        <dbReference type="PROSITE" id="PS51831"/>
    </source>
</evidence>
<name>A0A3B0Z0A4_9ZZZZ</name>
<dbReference type="PROSITE" id="PS51831">
    <property type="entry name" value="HD"/>
    <property type="match status" value="1"/>
</dbReference>
<dbReference type="Gene3D" id="3.30.70.260">
    <property type="match status" value="1"/>
</dbReference>
<dbReference type="SUPFAM" id="SSF55021">
    <property type="entry name" value="ACT-like"/>
    <property type="match status" value="1"/>
</dbReference>
<dbReference type="GO" id="GO:0042594">
    <property type="term" value="P:response to starvation"/>
    <property type="evidence" value="ECO:0007669"/>
    <property type="project" value="TreeGrafter"/>
</dbReference>
<keyword evidence="5" id="KW-0808">Transferase</keyword>
<dbReference type="SMART" id="SM00471">
    <property type="entry name" value="HDc"/>
    <property type="match status" value="1"/>
</dbReference>
<dbReference type="PANTHER" id="PTHR21262">
    <property type="entry name" value="GUANOSINE-3',5'-BIS DIPHOSPHATE 3'-PYROPHOSPHOHYDROLASE"/>
    <property type="match status" value="1"/>
</dbReference>
<dbReference type="Gene3D" id="3.30.460.10">
    <property type="entry name" value="Beta Polymerase, domain 2"/>
    <property type="match status" value="1"/>
</dbReference>
<dbReference type="NCBIfam" id="TIGR00691">
    <property type="entry name" value="spoT_relA"/>
    <property type="match status" value="1"/>
</dbReference>
<dbReference type="InterPro" id="IPR012676">
    <property type="entry name" value="TGS-like"/>
</dbReference>
<evidence type="ECO:0000259" key="4">
    <source>
        <dbReference type="PROSITE" id="PS51880"/>
    </source>
</evidence>
<dbReference type="GO" id="GO:0005886">
    <property type="term" value="C:plasma membrane"/>
    <property type="evidence" value="ECO:0007669"/>
    <property type="project" value="TreeGrafter"/>
</dbReference>
<evidence type="ECO:0000256" key="1">
    <source>
        <dbReference type="ARBA" id="ARBA00007476"/>
    </source>
</evidence>
<dbReference type="Pfam" id="PF02824">
    <property type="entry name" value="TGS"/>
    <property type="match status" value="1"/>
</dbReference>
<accession>A0A3B0Z0A4</accession>
<dbReference type="Gene3D" id="1.10.3210.10">
    <property type="entry name" value="Hypothetical protein af1432"/>
    <property type="match status" value="1"/>
</dbReference>
<dbReference type="InterPro" id="IPR006674">
    <property type="entry name" value="HD_domain"/>
</dbReference>
<dbReference type="Pfam" id="PF13328">
    <property type="entry name" value="HD_4"/>
    <property type="match status" value="1"/>
</dbReference>
<dbReference type="PROSITE" id="PS51671">
    <property type="entry name" value="ACT"/>
    <property type="match status" value="1"/>
</dbReference>
<dbReference type="GO" id="GO:0016301">
    <property type="term" value="F:kinase activity"/>
    <property type="evidence" value="ECO:0007669"/>
    <property type="project" value="UniProtKB-KW"/>
</dbReference>
<dbReference type="PANTHER" id="PTHR21262:SF36">
    <property type="entry name" value="BIFUNCTIONAL (P)PPGPP SYNTHASE_HYDROLASE SPOT"/>
    <property type="match status" value="1"/>
</dbReference>
<dbReference type="SUPFAM" id="SSF81301">
    <property type="entry name" value="Nucleotidyltransferase"/>
    <property type="match status" value="1"/>
</dbReference>
<dbReference type="AlphaFoldDB" id="A0A3B0Z0A4"/>
<dbReference type="SUPFAM" id="SSF109604">
    <property type="entry name" value="HD-domain/PDEase-like"/>
    <property type="match status" value="1"/>
</dbReference>
<dbReference type="EC" id="2.7.6.5" evidence="5"/>
<comment type="similarity">
    <text evidence="1">Belongs to the RelA/SpoT family.</text>
</comment>
<dbReference type="CDD" id="cd05399">
    <property type="entry name" value="NT_Rel-Spo_like"/>
    <property type="match status" value="1"/>
</dbReference>
<dbReference type="InterPro" id="IPR004811">
    <property type="entry name" value="RelA/Spo_fam"/>
</dbReference>
<dbReference type="Gene3D" id="3.10.20.30">
    <property type="match status" value="1"/>
</dbReference>
<dbReference type="Pfam" id="PF13291">
    <property type="entry name" value="ACT_4"/>
    <property type="match status" value="1"/>
</dbReference>
<evidence type="ECO:0000259" key="2">
    <source>
        <dbReference type="PROSITE" id="PS51671"/>
    </source>
</evidence>
<dbReference type="Pfam" id="PF19296">
    <property type="entry name" value="RelA_AH_RIS"/>
    <property type="match status" value="1"/>
</dbReference>
<protein>
    <submittedName>
        <fullName evidence="5">Guanosine-3',5'-bis(Diphosphate) 3'-pyrophosphohydrolase / GTP pyrophosphokinase, (P)ppGpp synthetase II</fullName>
        <ecNumber evidence="5">2.7.6.5</ecNumber>
        <ecNumber evidence="5">3.1.7.2</ecNumber>
    </submittedName>
</protein>
<dbReference type="FunFam" id="3.10.20.30:FF:000002">
    <property type="entry name" value="GTP pyrophosphokinase (RelA/SpoT)"/>
    <property type="match status" value="1"/>
</dbReference>
<dbReference type="CDD" id="cd00077">
    <property type="entry name" value="HDc"/>
    <property type="match status" value="1"/>
</dbReference>
<dbReference type="CDD" id="cd04876">
    <property type="entry name" value="ACT_RelA-SpoT"/>
    <property type="match status" value="1"/>
</dbReference>
<dbReference type="InterPro" id="IPR045865">
    <property type="entry name" value="ACT-like_dom_sf"/>
</dbReference>
<feature type="domain" description="TGS" evidence="4">
    <location>
        <begin position="385"/>
        <end position="446"/>
    </location>
</feature>
<dbReference type="InterPro" id="IPR045600">
    <property type="entry name" value="RelA/SpoT_AH_RIS"/>
</dbReference>
<dbReference type="SUPFAM" id="SSF81271">
    <property type="entry name" value="TGS-like"/>
    <property type="match status" value="1"/>
</dbReference>
<dbReference type="Pfam" id="PF04607">
    <property type="entry name" value="RelA_SpoT"/>
    <property type="match status" value="1"/>
</dbReference>
<keyword evidence="5" id="KW-0418">Kinase</keyword>
<dbReference type="CDD" id="cd01668">
    <property type="entry name" value="TGS_RSH"/>
    <property type="match status" value="1"/>
</dbReference>
<dbReference type="InterPro" id="IPR043519">
    <property type="entry name" value="NT_sf"/>
</dbReference>
<dbReference type="InterPro" id="IPR033655">
    <property type="entry name" value="TGS_RelA/SpoT"/>
</dbReference>
<gene>
    <name evidence="5" type="ORF">MNBD_GAMMA18-2377</name>
</gene>
<dbReference type="InterPro" id="IPR002912">
    <property type="entry name" value="ACT_dom"/>
</dbReference>
<dbReference type="FunFam" id="3.30.460.10:FF:000001">
    <property type="entry name" value="GTP pyrophosphokinase RelA"/>
    <property type="match status" value="1"/>
</dbReference>
<dbReference type="InterPro" id="IPR004095">
    <property type="entry name" value="TGS"/>
</dbReference>
<dbReference type="GO" id="GO:0008893">
    <property type="term" value="F:guanosine-3',5'-bis(diphosphate) 3'-diphosphatase activity"/>
    <property type="evidence" value="ECO:0007669"/>
    <property type="project" value="UniProtKB-EC"/>
</dbReference>
<dbReference type="PROSITE" id="PS51880">
    <property type="entry name" value="TGS"/>
    <property type="match status" value="1"/>
</dbReference>
<dbReference type="GO" id="GO:0008728">
    <property type="term" value="F:GTP diphosphokinase activity"/>
    <property type="evidence" value="ECO:0007669"/>
    <property type="project" value="UniProtKB-EC"/>
</dbReference>
<dbReference type="InterPro" id="IPR003607">
    <property type="entry name" value="HD/PDEase_dom"/>
</dbReference>
<sequence>MSGISHLCQQLEAYLEPHQITEVYRAYVFGAESHEGQFRKSGEPYITHPLAVATILAEMRIDYRSLMAAILHDVIEDTGVTKQQLEIEFGNEVAELVDGVSKLTHIHFESKVEAQAANFRKMILAMVKDIRVILIKLADRLHNMRTLGVMRPDKCRRIARETLEIYVPIASRLGMNQLRLDLEDLGFSAYHPNRYKTLKQAVLKARGNRKEIVQRIETAIKGQLEQEEIPCQVLGREKHIYSLYQKMKRNHLNFSEVMDVYAFRIVVDSVDSCYRILGTMHNLYKPVPGKFKDYIAISKTNGYQSLHTILFGPFGVPIEIQIRTNTMDEVAEAGIAAHWLYKSDNSESGSQVRAQEWLRELLDIQNSAGDSLEFLENVKIDLFPDEVYVFTPEGEIMELPRRATTVDFAYAVHTAIGDRCVAAKIDRKLVPLSTRLQNGQTVEIITTKSSHPNPVWLDFAVTGKARANIRAALKNLQHDEALVLGKRLLNKTLAAFSSSIEQLSEHSIQHYLQEQGCQSLDDLLVDIGLGQRVALIAARQLIADQMPNSETNDSIQPLAIRGTEGMVVTFAKCCHPIPGDPICGHVSVGRGIVIHTESCNNTAEFRNRPEQHLDVQWDSQVEGEFAVDIRVDAANQRGVLAAVAANIALLESNIEKVYTIEHDGTHHSTLYTITVRDRVHLAAIIRKLRTLSNVARITRTRG</sequence>
<evidence type="ECO:0000313" key="5">
    <source>
        <dbReference type="EMBL" id="VAW85081.1"/>
    </source>
</evidence>
<proteinExistence type="inferred from homology"/>
<feature type="domain" description="ACT" evidence="2">
    <location>
        <begin position="628"/>
        <end position="702"/>
    </location>
</feature>
<dbReference type="EMBL" id="UOFP01000080">
    <property type="protein sequence ID" value="VAW85081.1"/>
    <property type="molecule type" value="Genomic_DNA"/>
</dbReference>
<keyword evidence="5" id="KW-0378">Hydrolase</keyword>
<dbReference type="NCBIfam" id="NF008303">
    <property type="entry name" value="PRK11092.1"/>
    <property type="match status" value="1"/>
</dbReference>
<dbReference type="SMART" id="SM00954">
    <property type="entry name" value="RelA_SpoT"/>
    <property type="match status" value="1"/>
</dbReference>